<dbReference type="SUPFAM" id="SSF53335">
    <property type="entry name" value="S-adenosyl-L-methionine-dependent methyltransferases"/>
    <property type="match status" value="1"/>
</dbReference>
<dbReference type="Pfam" id="PF05050">
    <property type="entry name" value="Methyltransf_21"/>
    <property type="match status" value="1"/>
</dbReference>
<accession>A0AA88YBS1</accession>
<evidence type="ECO:0000256" key="1">
    <source>
        <dbReference type="SAM" id="Phobius"/>
    </source>
</evidence>
<sequence>MKKTMGCQTSPSKCLKGLCGLVAFVLVFELLVFNYFFIHGFFAFRNTFVNLPNLEKTNWVDSIQNIAWARKVVNAGKSGGFVGVLQNTLERLFYISPNNDNSSSLQHIGTFSLDVSHSGEFLFIYKRMLSRRDLKFSKLVIDVGANDGLMSSNSFNFIQLGWSALLLEPLESQAKMAEHNIARYVDPYKDSGQTVNVIRSVIGDKDGNVKFIVTDDLVGMEGHIKFKENHQERSSVKQTKQISVKSLTVKTFTDMYSVPKYFGLLSVDAEGTGNKILHDFIGLGYRPAYIIYEALHEQSETPFDTKKYLNQFGYQYLAKRGWNLIFEYKPSNKKS</sequence>
<dbReference type="Proteomes" id="UP001186944">
    <property type="component" value="Unassembled WGS sequence"/>
</dbReference>
<dbReference type="InterPro" id="IPR006342">
    <property type="entry name" value="FkbM_mtfrase"/>
</dbReference>
<organism evidence="3 4">
    <name type="scientific">Pinctada imbricata</name>
    <name type="common">Atlantic pearl-oyster</name>
    <name type="synonym">Pinctada martensii</name>
    <dbReference type="NCBI Taxonomy" id="66713"/>
    <lineage>
        <taxon>Eukaryota</taxon>
        <taxon>Metazoa</taxon>
        <taxon>Spiralia</taxon>
        <taxon>Lophotrochozoa</taxon>
        <taxon>Mollusca</taxon>
        <taxon>Bivalvia</taxon>
        <taxon>Autobranchia</taxon>
        <taxon>Pteriomorphia</taxon>
        <taxon>Pterioida</taxon>
        <taxon>Pterioidea</taxon>
        <taxon>Pteriidae</taxon>
        <taxon>Pinctada</taxon>
    </lineage>
</organism>
<keyword evidence="1" id="KW-1133">Transmembrane helix</keyword>
<evidence type="ECO:0000259" key="2">
    <source>
        <dbReference type="Pfam" id="PF05050"/>
    </source>
</evidence>
<proteinExistence type="predicted"/>
<feature type="domain" description="Methyltransferase FkbM" evidence="2">
    <location>
        <begin position="142"/>
        <end position="316"/>
    </location>
</feature>
<dbReference type="InterPro" id="IPR029063">
    <property type="entry name" value="SAM-dependent_MTases_sf"/>
</dbReference>
<dbReference type="Gene3D" id="3.40.50.150">
    <property type="entry name" value="Vaccinia Virus protein VP39"/>
    <property type="match status" value="1"/>
</dbReference>
<name>A0AA88YBS1_PINIB</name>
<keyword evidence="1" id="KW-0472">Membrane</keyword>
<gene>
    <name evidence="3" type="ORF">FSP39_008533</name>
</gene>
<feature type="transmembrane region" description="Helical" evidence="1">
    <location>
        <begin position="21"/>
        <end position="44"/>
    </location>
</feature>
<keyword evidence="4" id="KW-1185">Reference proteome</keyword>
<keyword evidence="1" id="KW-0812">Transmembrane</keyword>
<protein>
    <recommendedName>
        <fullName evidence="2">Methyltransferase FkbM domain-containing protein</fullName>
    </recommendedName>
</protein>
<evidence type="ECO:0000313" key="3">
    <source>
        <dbReference type="EMBL" id="KAK3102070.1"/>
    </source>
</evidence>
<comment type="caution">
    <text evidence="3">The sequence shown here is derived from an EMBL/GenBank/DDBJ whole genome shotgun (WGS) entry which is preliminary data.</text>
</comment>
<evidence type="ECO:0000313" key="4">
    <source>
        <dbReference type="Proteomes" id="UP001186944"/>
    </source>
</evidence>
<dbReference type="EMBL" id="VSWD01000005">
    <property type="protein sequence ID" value="KAK3102070.1"/>
    <property type="molecule type" value="Genomic_DNA"/>
</dbReference>
<reference evidence="3" key="1">
    <citation type="submission" date="2019-08" db="EMBL/GenBank/DDBJ databases">
        <title>The improved chromosome-level genome for the pearl oyster Pinctada fucata martensii using PacBio sequencing and Hi-C.</title>
        <authorList>
            <person name="Zheng Z."/>
        </authorList>
    </citation>
    <scope>NUCLEOTIDE SEQUENCE</scope>
    <source>
        <strain evidence="3">ZZ-2019</strain>
        <tissue evidence="3">Adductor muscle</tissue>
    </source>
</reference>
<dbReference type="AlphaFoldDB" id="A0AA88YBS1"/>